<keyword evidence="2" id="KW-1185">Reference proteome</keyword>
<organism evidence="1 2">
    <name type="scientific">Nelumbo nucifera</name>
    <name type="common">Sacred lotus</name>
    <dbReference type="NCBI Taxonomy" id="4432"/>
    <lineage>
        <taxon>Eukaryota</taxon>
        <taxon>Viridiplantae</taxon>
        <taxon>Streptophyta</taxon>
        <taxon>Embryophyta</taxon>
        <taxon>Tracheophyta</taxon>
        <taxon>Spermatophyta</taxon>
        <taxon>Magnoliopsida</taxon>
        <taxon>Proteales</taxon>
        <taxon>Nelumbonaceae</taxon>
        <taxon>Nelumbo</taxon>
    </lineage>
</organism>
<sequence length="68" mass="7893">MQKKRSVNENMVVEEVDRIPDFDDHEDMIEIEEDDDGQQYKFMVVTGIKESGTLRIQISSLLNLFATT</sequence>
<accession>A0A822YLR6</accession>
<protein>
    <submittedName>
        <fullName evidence="1">Uncharacterized protein</fullName>
    </submittedName>
</protein>
<dbReference type="EMBL" id="DUZY01000003">
    <property type="protein sequence ID" value="DAD32239.1"/>
    <property type="molecule type" value="Genomic_DNA"/>
</dbReference>
<gene>
    <name evidence="1" type="ORF">HUJ06_011090</name>
</gene>
<proteinExistence type="predicted"/>
<comment type="caution">
    <text evidence="1">The sequence shown here is derived from an EMBL/GenBank/DDBJ whole genome shotgun (WGS) entry which is preliminary data.</text>
</comment>
<dbReference type="AlphaFoldDB" id="A0A822YLR6"/>
<dbReference type="Proteomes" id="UP000607653">
    <property type="component" value="Unassembled WGS sequence"/>
</dbReference>
<name>A0A822YLR6_NELNU</name>
<evidence type="ECO:0000313" key="2">
    <source>
        <dbReference type="Proteomes" id="UP000607653"/>
    </source>
</evidence>
<reference evidence="1 2" key="1">
    <citation type="journal article" date="2020" name="Mol. Biol. Evol.">
        <title>Distinct Expression and Methylation Patterns for Genes with Different Fates following a Single Whole-Genome Duplication in Flowering Plants.</title>
        <authorList>
            <person name="Shi T."/>
            <person name="Rahmani R.S."/>
            <person name="Gugger P.F."/>
            <person name="Wang M."/>
            <person name="Li H."/>
            <person name="Zhang Y."/>
            <person name="Li Z."/>
            <person name="Wang Q."/>
            <person name="Van de Peer Y."/>
            <person name="Marchal K."/>
            <person name="Chen J."/>
        </authorList>
    </citation>
    <scope>NUCLEOTIDE SEQUENCE [LARGE SCALE GENOMIC DNA]</scope>
    <source>
        <tissue evidence="1">Leaf</tissue>
    </source>
</reference>
<evidence type="ECO:0000313" key="1">
    <source>
        <dbReference type="EMBL" id="DAD32239.1"/>
    </source>
</evidence>